<keyword evidence="1" id="KW-0378">Hydrolase</keyword>
<dbReference type="Proteomes" id="UP001373496">
    <property type="component" value="Unassembled WGS sequence"/>
</dbReference>
<proteinExistence type="predicted"/>
<dbReference type="SUPFAM" id="SSF51338">
    <property type="entry name" value="Composite domain of metallo-dependent hydrolases"/>
    <property type="match status" value="2"/>
</dbReference>
<dbReference type="InterPro" id="IPR011059">
    <property type="entry name" value="Metal-dep_hydrolase_composite"/>
</dbReference>
<comment type="caution">
    <text evidence="3">The sequence shown here is derived from an EMBL/GenBank/DDBJ whole genome shotgun (WGS) entry which is preliminary data.</text>
</comment>
<evidence type="ECO:0000256" key="1">
    <source>
        <dbReference type="ARBA" id="ARBA00022801"/>
    </source>
</evidence>
<accession>A0ABU8E5Z2</accession>
<evidence type="ECO:0000259" key="2">
    <source>
        <dbReference type="Pfam" id="PF01979"/>
    </source>
</evidence>
<dbReference type="PANTHER" id="PTHR43794">
    <property type="entry name" value="AMINOHYDROLASE SSNA-RELATED"/>
    <property type="match status" value="1"/>
</dbReference>
<feature type="domain" description="Amidohydrolase-related" evidence="2">
    <location>
        <begin position="54"/>
        <end position="413"/>
    </location>
</feature>
<sequence length="446" mass="47846">MSRRTLLRGARLVTMDPDLGDLTGDVLVEDDVIAAVGPDLAVTDAEVVDAADWIVAPGFVDTHRHTWQSAMRHTYADLDPMQYFAEVLERIGPSFEPEDVRVGNLLGAAGALSAGTTTLVDWSHIQNTPEHSDAAVAGLREAGIRGVFAHGWPLVTDGSWTVASTLGHPQDIRRVQAEYFSSSDQLLTLAMAMRGPEEASPEVFTADLRLARELGIRSTVHVGAYARHAHDHAVDQYAAAGLLGPDMTFVHCNRLHRHELQLIADAGASVSLGAHCEMNSAGIGDIPLDHLLDIGLRPSLSGDTETKCTGDMFTQMKMVFAAYRFWTGGGHSSVERPVPLRMRDVLKFATVHGARAVGMADRIGSLTPGKQADLVCVRATDLNIAPSLDPVASLVLAAHEGNVDSVMVAGRFVKRDGRLVGIDQRALLEQALASQERIGARTRAAG</sequence>
<protein>
    <submittedName>
        <fullName evidence="3">Amidohydrolase family protein</fullName>
    </submittedName>
</protein>
<gene>
    <name evidence="3" type="ORF">UXQ13_11385</name>
</gene>
<dbReference type="Gene3D" id="3.20.20.140">
    <property type="entry name" value="Metal-dependent hydrolases"/>
    <property type="match status" value="1"/>
</dbReference>
<evidence type="ECO:0000313" key="3">
    <source>
        <dbReference type="EMBL" id="MEI4279067.1"/>
    </source>
</evidence>
<dbReference type="PANTHER" id="PTHR43794:SF11">
    <property type="entry name" value="AMIDOHYDROLASE-RELATED DOMAIN-CONTAINING PROTEIN"/>
    <property type="match status" value="1"/>
</dbReference>
<dbReference type="EMBL" id="JBAPLV010000011">
    <property type="protein sequence ID" value="MEI4279067.1"/>
    <property type="molecule type" value="Genomic_DNA"/>
</dbReference>
<dbReference type="InterPro" id="IPR050287">
    <property type="entry name" value="MTA/SAH_deaminase"/>
</dbReference>
<dbReference type="NCBIfam" id="NF006056">
    <property type="entry name" value="PRK08204.1"/>
    <property type="match status" value="1"/>
</dbReference>
<evidence type="ECO:0000313" key="4">
    <source>
        <dbReference type="Proteomes" id="UP001373496"/>
    </source>
</evidence>
<reference evidence="3 4" key="1">
    <citation type="submission" date="2024-03" db="EMBL/GenBank/DDBJ databases">
        <title>Draft genome sequence of Klenkia terrae.</title>
        <authorList>
            <person name="Duangmal K."/>
            <person name="Chantavorakit T."/>
        </authorList>
    </citation>
    <scope>NUCLEOTIDE SEQUENCE [LARGE SCALE GENOMIC DNA]</scope>
    <source>
        <strain evidence="3 4">JCM 17786</strain>
    </source>
</reference>
<keyword evidence="4" id="KW-1185">Reference proteome</keyword>
<dbReference type="InterPro" id="IPR032466">
    <property type="entry name" value="Metal_Hydrolase"/>
</dbReference>
<name>A0ABU8E5Z2_9ACTN</name>
<organism evidence="3 4">
    <name type="scientific">Klenkia terrae</name>
    <dbReference type="NCBI Taxonomy" id="1052259"/>
    <lineage>
        <taxon>Bacteria</taxon>
        <taxon>Bacillati</taxon>
        <taxon>Actinomycetota</taxon>
        <taxon>Actinomycetes</taxon>
        <taxon>Geodermatophilales</taxon>
        <taxon>Geodermatophilaceae</taxon>
        <taxon>Klenkia</taxon>
    </lineage>
</organism>
<dbReference type="Gene3D" id="2.30.40.10">
    <property type="entry name" value="Urease, subunit C, domain 1"/>
    <property type="match status" value="1"/>
</dbReference>
<dbReference type="RefSeq" id="WP_336392307.1">
    <property type="nucleotide sequence ID" value="NZ_JBAPLV010000011.1"/>
</dbReference>
<dbReference type="SUPFAM" id="SSF51556">
    <property type="entry name" value="Metallo-dependent hydrolases"/>
    <property type="match status" value="1"/>
</dbReference>
<dbReference type="InterPro" id="IPR006680">
    <property type="entry name" value="Amidohydro-rel"/>
</dbReference>
<dbReference type="Pfam" id="PF01979">
    <property type="entry name" value="Amidohydro_1"/>
    <property type="match status" value="1"/>
</dbReference>